<dbReference type="STRING" id="157652.A0A371EY88"/>
<feature type="compositionally biased region" description="Basic and acidic residues" evidence="1">
    <location>
        <begin position="23"/>
        <end position="37"/>
    </location>
</feature>
<dbReference type="EMBL" id="QJKJ01011496">
    <property type="protein sequence ID" value="RDX71008.1"/>
    <property type="molecule type" value="Genomic_DNA"/>
</dbReference>
<gene>
    <name evidence="2" type="ORF">CR513_49690</name>
</gene>
<dbReference type="Proteomes" id="UP000257109">
    <property type="component" value="Unassembled WGS sequence"/>
</dbReference>
<feature type="region of interest" description="Disordered" evidence="1">
    <location>
        <begin position="1"/>
        <end position="97"/>
    </location>
</feature>
<accession>A0A371EY88</accession>
<evidence type="ECO:0000313" key="3">
    <source>
        <dbReference type="Proteomes" id="UP000257109"/>
    </source>
</evidence>
<keyword evidence="3" id="KW-1185">Reference proteome</keyword>
<evidence type="ECO:0000313" key="2">
    <source>
        <dbReference type="EMBL" id="RDX71008.1"/>
    </source>
</evidence>
<evidence type="ECO:0000256" key="1">
    <source>
        <dbReference type="SAM" id="MobiDB-lite"/>
    </source>
</evidence>
<proteinExistence type="predicted"/>
<sequence>MERMLRSILQKSHSSGFSHKGPHVNENETKEGNDMGERRKKNKMNALSLEELYKKKHEEKEKGKMEREELIWAKKEEKQKAEARRKCLRRHERGNLS</sequence>
<feature type="compositionally biased region" description="Basic and acidic residues" evidence="1">
    <location>
        <begin position="51"/>
        <end position="85"/>
    </location>
</feature>
<dbReference type="AlphaFoldDB" id="A0A371EY88"/>
<protein>
    <submittedName>
        <fullName evidence="2">Uncharacterized protein</fullName>
    </submittedName>
</protein>
<comment type="caution">
    <text evidence="2">The sequence shown here is derived from an EMBL/GenBank/DDBJ whole genome shotgun (WGS) entry which is preliminary data.</text>
</comment>
<name>A0A371EY88_MUCPR</name>
<reference evidence="2" key="1">
    <citation type="submission" date="2018-05" db="EMBL/GenBank/DDBJ databases">
        <title>Draft genome of Mucuna pruriens seed.</title>
        <authorList>
            <person name="Nnadi N.E."/>
            <person name="Vos R."/>
            <person name="Hasami M.H."/>
            <person name="Devisetty U.K."/>
            <person name="Aguiy J.C."/>
        </authorList>
    </citation>
    <scope>NUCLEOTIDE SEQUENCE [LARGE SCALE GENOMIC DNA]</scope>
    <source>
        <strain evidence="2">JCA_2017</strain>
    </source>
</reference>
<feature type="compositionally biased region" description="Basic residues" evidence="1">
    <location>
        <begin position="86"/>
        <end position="97"/>
    </location>
</feature>
<organism evidence="2 3">
    <name type="scientific">Mucuna pruriens</name>
    <name type="common">Velvet bean</name>
    <name type="synonym">Dolichos pruriens</name>
    <dbReference type="NCBI Taxonomy" id="157652"/>
    <lineage>
        <taxon>Eukaryota</taxon>
        <taxon>Viridiplantae</taxon>
        <taxon>Streptophyta</taxon>
        <taxon>Embryophyta</taxon>
        <taxon>Tracheophyta</taxon>
        <taxon>Spermatophyta</taxon>
        <taxon>Magnoliopsida</taxon>
        <taxon>eudicotyledons</taxon>
        <taxon>Gunneridae</taxon>
        <taxon>Pentapetalae</taxon>
        <taxon>rosids</taxon>
        <taxon>fabids</taxon>
        <taxon>Fabales</taxon>
        <taxon>Fabaceae</taxon>
        <taxon>Papilionoideae</taxon>
        <taxon>50 kb inversion clade</taxon>
        <taxon>NPAAA clade</taxon>
        <taxon>indigoferoid/millettioid clade</taxon>
        <taxon>Phaseoleae</taxon>
        <taxon>Mucuna</taxon>
    </lineage>
</organism>
<feature type="non-terminal residue" evidence="2">
    <location>
        <position position="1"/>
    </location>
</feature>